<dbReference type="SUPFAM" id="SSF52540">
    <property type="entry name" value="P-loop containing nucleoside triphosphate hydrolases"/>
    <property type="match status" value="1"/>
</dbReference>
<dbReference type="InParanoid" id="A5E2V0"/>
<dbReference type="STRING" id="379508.A5E2V0"/>
<dbReference type="InterPro" id="IPR003593">
    <property type="entry name" value="AAA+_ATPase"/>
</dbReference>
<dbReference type="InterPro" id="IPR016527">
    <property type="entry name" value="ORC4"/>
</dbReference>
<reference evidence="9 10" key="1">
    <citation type="journal article" date="2009" name="Nature">
        <title>Evolution of pathogenicity and sexual reproduction in eight Candida genomes.</title>
        <authorList>
            <person name="Butler G."/>
            <person name="Rasmussen M.D."/>
            <person name="Lin M.F."/>
            <person name="Santos M.A."/>
            <person name="Sakthikumar S."/>
            <person name="Munro C.A."/>
            <person name="Rheinbay E."/>
            <person name="Grabherr M."/>
            <person name="Forche A."/>
            <person name="Reedy J.L."/>
            <person name="Agrafioti I."/>
            <person name="Arnaud M.B."/>
            <person name="Bates S."/>
            <person name="Brown A.J."/>
            <person name="Brunke S."/>
            <person name="Costanzo M.C."/>
            <person name="Fitzpatrick D.A."/>
            <person name="de Groot P.W."/>
            <person name="Harris D."/>
            <person name="Hoyer L.L."/>
            <person name="Hube B."/>
            <person name="Klis F.M."/>
            <person name="Kodira C."/>
            <person name="Lennard N."/>
            <person name="Logue M.E."/>
            <person name="Martin R."/>
            <person name="Neiman A.M."/>
            <person name="Nikolaou E."/>
            <person name="Quail M.A."/>
            <person name="Quinn J."/>
            <person name="Santos M.C."/>
            <person name="Schmitzberger F.F."/>
            <person name="Sherlock G."/>
            <person name="Shah P."/>
            <person name="Silverstein K.A."/>
            <person name="Skrzypek M.S."/>
            <person name="Soll D."/>
            <person name="Staggs R."/>
            <person name="Stansfield I."/>
            <person name="Stumpf M.P."/>
            <person name="Sudbery P.E."/>
            <person name="Srikantha T."/>
            <person name="Zeng Q."/>
            <person name="Berman J."/>
            <person name="Berriman M."/>
            <person name="Heitman J."/>
            <person name="Gow N.A."/>
            <person name="Lorenz M.C."/>
            <person name="Birren B.W."/>
            <person name="Kellis M."/>
            <person name="Cuomo C.A."/>
        </authorList>
    </citation>
    <scope>NUCLEOTIDE SEQUENCE [LARGE SCALE GENOMIC DNA]</scope>
    <source>
        <strain evidence="10">ATCC 11503 / BCRC 21390 / CBS 2605 / JCM 1781 / NBRC 1676 / NRRL YB-4239</strain>
    </source>
</reference>
<name>A5E2V0_LODEL</name>
<evidence type="ECO:0000313" key="9">
    <source>
        <dbReference type="EMBL" id="EDK45758.1"/>
    </source>
</evidence>
<organism evidence="9 10">
    <name type="scientific">Lodderomyces elongisporus (strain ATCC 11503 / CBS 2605 / JCM 1781 / NBRC 1676 / NRRL YB-4239)</name>
    <name type="common">Yeast</name>
    <name type="synonym">Saccharomyces elongisporus</name>
    <dbReference type="NCBI Taxonomy" id="379508"/>
    <lineage>
        <taxon>Eukaryota</taxon>
        <taxon>Fungi</taxon>
        <taxon>Dikarya</taxon>
        <taxon>Ascomycota</taxon>
        <taxon>Saccharomycotina</taxon>
        <taxon>Pichiomycetes</taxon>
        <taxon>Debaryomycetaceae</taxon>
        <taxon>Candida/Lodderomyces clade</taxon>
        <taxon>Lodderomyces</taxon>
    </lineage>
</organism>
<dbReference type="VEuPathDB" id="FungiDB:LELG_03937"/>
<dbReference type="OMA" id="QRIIYMP"/>
<feature type="domain" description="AAA+ ATPase" evidence="8">
    <location>
        <begin position="197"/>
        <end position="372"/>
    </location>
</feature>
<proteinExistence type="inferred from homology"/>
<dbReference type="Pfam" id="PF13191">
    <property type="entry name" value="AAA_16"/>
    <property type="match status" value="1"/>
</dbReference>
<evidence type="ECO:0000259" key="8">
    <source>
        <dbReference type="SMART" id="SM00382"/>
    </source>
</evidence>
<dbReference type="InterPro" id="IPR027417">
    <property type="entry name" value="P-loop_NTPase"/>
</dbReference>
<dbReference type="InterPro" id="IPR041664">
    <property type="entry name" value="AAA_16"/>
</dbReference>
<keyword evidence="6" id="KW-0539">Nucleus</keyword>
<accession>A5E2V0</accession>
<comment type="similarity">
    <text evidence="2">Belongs to the ORC4 family.</text>
</comment>
<keyword evidence="10" id="KW-1185">Reference proteome</keyword>
<dbReference type="FunFam" id="3.40.50.300:FF:001499">
    <property type="entry name" value="Origin recognition complex subunit 4, putative"/>
    <property type="match status" value="1"/>
</dbReference>
<feature type="compositionally biased region" description="Low complexity" evidence="7">
    <location>
        <begin position="15"/>
        <end position="33"/>
    </location>
</feature>
<dbReference type="PANTHER" id="PTHR12087:SF0">
    <property type="entry name" value="ORIGIN RECOGNITION COMPLEX SUBUNIT 4"/>
    <property type="match status" value="1"/>
</dbReference>
<keyword evidence="4" id="KW-0235">DNA replication</keyword>
<dbReference type="HOGENOM" id="CLU_007115_4_1_1"/>
<dbReference type="SMART" id="SM00382">
    <property type="entry name" value="AAA"/>
    <property type="match status" value="1"/>
</dbReference>
<feature type="region of interest" description="Disordered" evidence="7">
    <location>
        <begin position="1"/>
        <end position="73"/>
    </location>
</feature>
<dbReference type="PANTHER" id="PTHR12087">
    <property type="entry name" value="ORIGIN RECOGNITION COMPLEX SUBUNIT 4"/>
    <property type="match status" value="1"/>
</dbReference>
<dbReference type="eggNOG" id="KOG2228">
    <property type="taxonomic scope" value="Eukaryota"/>
</dbReference>
<protein>
    <recommendedName>
        <fullName evidence="3">Origin recognition complex subunit 4</fullName>
    </recommendedName>
</protein>
<dbReference type="GO" id="GO:0005664">
    <property type="term" value="C:nuclear origin of replication recognition complex"/>
    <property type="evidence" value="ECO:0007669"/>
    <property type="project" value="TreeGrafter"/>
</dbReference>
<evidence type="ECO:0000256" key="6">
    <source>
        <dbReference type="ARBA" id="ARBA00023242"/>
    </source>
</evidence>
<dbReference type="GO" id="GO:0006270">
    <property type="term" value="P:DNA replication initiation"/>
    <property type="evidence" value="ECO:0007669"/>
    <property type="project" value="TreeGrafter"/>
</dbReference>
<dbReference type="FunCoup" id="A5E2V0">
    <property type="interactions" value="706"/>
</dbReference>
<gene>
    <name evidence="9" type="ORF">LELG_03937</name>
</gene>
<evidence type="ECO:0000313" key="10">
    <source>
        <dbReference type="Proteomes" id="UP000001996"/>
    </source>
</evidence>
<evidence type="ECO:0000256" key="3">
    <source>
        <dbReference type="ARBA" id="ARBA00019083"/>
    </source>
</evidence>
<feature type="compositionally biased region" description="Basic and acidic residues" evidence="7">
    <location>
        <begin position="1"/>
        <end position="14"/>
    </location>
</feature>
<evidence type="ECO:0000256" key="7">
    <source>
        <dbReference type="SAM" id="MobiDB-lite"/>
    </source>
</evidence>
<dbReference type="GeneID" id="5231834"/>
<dbReference type="Gene3D" id="3.40.50.300">
    <property type="entry name" value="P-loop containing nucleotide triphosphate hydrolases"/>
    <property type="match status" value="1"/>
</dbReference>
<dbReference type="Proteomes" id="UP000001996">
    <property type="component" value="Unassembled WGS sequence"/>
</dbReference>
<dbReference type="KEGG" id="lel:PVL30_004763"/>
<evidence type="ECO:0000256" key="4">
    <source>
        <dbReference type="ARBA" id="ARBA00022705"/>
    </source>
</evidence>
<dbReference type="InterPro" id="IPR032705">
    <property type="entry name" value="ORC4_C"/>
</dbReference>
<keyword evidence="5" id="KW-0238">DNA-binding</keyword>
<dbReference type="Pfam" id="PF14629">
    <property type="entry name" value="ORC4_C"/>
    <property type="match status" value="1"/>
</dbReference>
<dbReference type="EMBL" id="CH981528">
    <property type="protein sequence ID" value="EDK45758.1"/>
    <property type="molecule type" value="Genomic_DNA"/>
</dbReference>
<evidence type="ECO:0000256" key="2">
    <source>
        <dbReference type="ARBA" id="ARBA00005334"/>
    </source>
</evidence>
<comment type="subcellular location">
    <subcellularLocation>
        <location evidence="1">Nucleus</location>
    </subcellularLocation>
</comment>
<evidence type="ECO:0000256" key="1">
    <source>
        <dbReference type="ARBA" id="ARBA00004123"/>
    </source>
</evidence>
<sequence>MNVPQDLDRRKNDDNNNNNNNNNNSNDRGTDTGTGNGTELNPMHRLPDSEVAKASHKRKYSHSPGDSYGGPEVIPALEPEAELELRSKSYTELNSELNQLDGKPVENGKLEKGKRIKLLAVPHSETQTTATPNKTFDRTLKKTSDINGSNCCDDIQRIIQRVMLQLNGELDLRGNSSLKEIYSTIYNVFFKAVIQKESHSILLVGPKGCGKSTIVEQALTSLDKIAPDAYIRINLHSSIHTDDREALREVARQLDRSFSDFSGSKGNFTEKVLEQKSINDTLANILQVLGGTSSGSESTERQWIPLVFIIDEIEKFATSNRQTLLYNLLDLCQNSQVPISVIGLTSKLNAKESLEKRVSSRFSQRTETIVFPHSFEEFVANAKLHLLLGDEYINLLELPKLGLEWNEQIERVFGDKTSKLAEFHMREYHTTRNYRVILDQYKIALSGVSMLSGVHKTKDVNALGLLTLNANFASRTGSVIREILLSLSTVELFILIAAVRWLEKYDADVINFSLAFLEYIQMQKLTEPTNSFSSGLTTSIQVEKRLWTRELLRNSWRNLYRVGILVDPQTTGGDVSHGGDSRSSSTVLEENTMVVIDITLDELSAFVLKKPGLKKYLRLS</sequence>
<dbReference type="AlphaFoldDB" id="A5E2V0"/>
<evidence type="ECO:0000256" key="5">
    <source>
        <dbReference type="ARBA" id="ARBA00023125"/>
    </source>
</evidence>
<dbReference type="GO" id="GO:0003688">
    <property type="term" value="F:DNA replication origin binding"/>
    <property type="evidence" value="ECO:0007669"/>
    <property type="project" value="TreeGrafter"/>
</dbReference>
<dbReference type="OrthoDB" id="343623at2759"/>